<name>A0A1V4I9T1_9FIRM</name>
<keyword evidence="1" id="KW-1133">Transmembrane helix</keyword>
<sequence>MQKTKISDKIIKVAIRLVPVLFFLFTIYFLPFLIKYSDITFELFIILLIIDLFLFNFHDSIGLSIVVLGLLSFVMLLMLGNNNFFIDGVESKINIINNLGIIFVCYFKLLSTLLIISYKIYKQKEPELVYKSRFFRRVQRVERIFYQGNIFLILFLYLAVVVVTIYGFGKVYEYITLYEEGQALHYTNSIIPNNDKTEVYGTRESVYFSSLTFYTVGYGDIIPVGYHLKLIVQLEVFIGNLLNVVLIGLLLNFVNSKITKDG</sequence>
<feature type="domain" description="Potassium channel" evidence="2">
    <location>
        <begin position="201"/>
        <end position="254"/>
    </location>
</feature>
<dbReference type="EMBL" id="MZGW01000001">
    <property type="protein sequence ID" value="OPJ56751.1"/>
    <property type="molecule type" value="Genomic_DNA"/>
</dbReference>
<proteinExistence type="predicted"/>
<feature type="transmembrane region" description="Helical" evidence="1">
    <location>
        <begin position="39"/>
        <end position="55"/>
    </location>
</feature>
<protein>
    <recommendedName>
        <fullName evidence="2">Potassium channel domain-containing protein</fullName>
    </recommendedName>
</protein>
<keyword evidence="1" id="KW-0812">Transmembrane</keyword>
<organism evidence="3 4">
    <name type="scientific">Alkalithermobacter paradoxus</name>
    <dbReference type="NCBI Taxonomy" id="29349"/>
    <lineage>
        <taxon>Bacteria</taxon>
        <taxon>Bacillati</taxon>
        <taxon>Bacillota</taxon>
        <taxon>Clostridia</taxon>
        <taxon>Peptostreptococcales</taxon>
        <taxon>Tepidibacteraceae</taxon>
        <taxon>Alkalithermobacter</taxon>
    </lineage>
</organism>
<dbReference type="SUPFAM" id="SSF81324">
    <property type="entry name" value="Voltage-gated potassium channels"/>
    <property type="match status" value="1"/>
</dbReference>
<feature type="transmembrane region" description="Helical" evidence="1">
    <location>
        <begin position="62"/>
        <end position="79"/>
    </location>
</feature>
<evidence type="ECO:0000313" key="4">
    <source>
        <dbReference type="Proteomes" id="UP000190140"/>
    </source>
</evidence>
<reference evidence="3 4" key="1">
    <citation type="submission" date="2017-03" db="EMBL/GenBank/DDBJ databases">
        <title>Genome sequence of Clostridium thermoalcaliphilum DSM 7309.</title>
        <authorList>
            <person name="Poehlein A."/>
            <person name="Daniel R."/>
        </authorList>
    </citation>
    <scope>NUCLEOTIDE SEQUENCE [LARGE SCALE GENOMIC DNA]</scope>
    <source>
        <strain evidence="3 4">DSM 7309</strain>
    </source>
</reference>
<dbReference type="InterPro" id="IPR013099">
    <property type="entry name" value="K_chnl_dom"/>
</dbReference>
<feature type="transmembrane region" description="Helical" evidence="1">
    <location>
        <begin position="99"/>
        <end position="121"/>
    </location>
</feature>
<dbReference type="AlphaFoldDB" id="A0A1V4I9T1"/>
<dbReference type="OrthoDB" id="268207at2"/>
<feature type="transmembrane region" description="Helical" evidence="1">
    <location>
        <begin position="144"/>
        <end position="168"/>
    </location>
</feature>
<comment type="caution">
    <text evidence="3">The sequence shown here is derived from an EMBL/GenBank/DDBJ whole genome shotgun (WGS) entry which is preliminary data.</text>
</comment>
<keyword evidence="1" id="KW-0472">Membrane</keyword>
<evidence type="ECO:0000256" key="1">
    <source>
        <dbReference type="SAM" id="Phobius"/>
    </source>
</evidence>
<feature type="transmembrane region" description="Helical" evidence="1">
    <location>
        <begin position="13"/>
        <end position="33"/>
    </location>
</feature>
<dbReference type="RefSeq" id="WP_079410051.1">
    <property type="nucleotide sequence ID" value="NZ_MZGW01000001.1"/>
</dbReference>
<dbReference type="Pfam" id="PF07885">
    <property type="entry name" value="Ion_trans_2"/>
    <property type="match status" value="1"/>
</dbReference>
<evidence type="ECO:0000313" key="3">
    <source>
        <dbReference type="EMBL" id="OPJ56751.1"/>
    </source>
</evidence>
<keyword evidence="4" id="KW-1185">Reference proteome</keyword>
<dbReference type="Gene3D" id="1.10.287.70">
    <property type="match status" value="1"/>
</dbReference>
<feature type="transmembrane region" description="Helical" evidence="1">
    <location>
        <begin position="236"/>
        <end position="254"/>
    </location>
</feature>
<gene>
    <name evidence="3" type="ORF">CLOTH_00330</name>
</gene>
<accession>A0A1V4I9T1</accession>
<dbReference type="Proteomes" id="UP000190140">
    <property type="component" value="Unassembled WGS sequence"/>
</dbReference>
<evidence type="ECO:0000259" key="2">
    <source>
        <dbReference type="Pfam" id="PF07885"/>
    </source>
</evidence>